<feature type="transmembrane region" description="Helical" evidence="7">
    <location>
        <begin position="645"/>
        <end position="669"/>
    </location>
</feature>
<accession>A0A8S9ZHU1</accession>
<dbReference type="Proteomes" id="UP000605970">
    <property type="component" value="Unassembled WGS sequence"/>
</dbReference>
<gene>
    <name evidence="9" type="ORF">Mgra_00007770</name>
</gene>
<dbReference type="GO" id="GO:0005886">
    <property type="term" value="C:plasma membrane"/>
    <property type="evidence" value="ECO:0007669"/>
    <property type="project" value="TreeGrafter"/>
</dbReference>
<dbReference type="GO" id="GO:0006897">
    <property type="term" value="P:endocytosis"/>
    <property type="evidence" value="ECO:0007669"/>
    <property type="project" value="TreeGrafter"/>
</dbReference>
<name>A0A8S9ZHU1_9BILA</name>
<feature type="transmembrane region" description="Helical" evidence="7">
    <location>
        <begin position="329"/>
        <end position="356"/>
    </location>
</feature>
<evidence type="ECO:0000256" key="1">
    <source>
        <dbReference type="ARBA" id="ARBA00004141"/>
    </source>
</evidence>
<evidence type="ECO:0000259" key="8">
    <source>
        <dbReference type="PROSITE" id="PS50156"/>
    </source>
</evidence>
<dbReference type="AlphaFoldDB" id="A0A8S9ZHU1"/>
<evidence type="ECO:0000313" key="10">
    <source>
        <dbReference type="Proteomes" id="UP000605970"/>
    </source>
</evidence>
<comment type="subcellular location">
    <subcellularLocation>
        <location evidence="1">Membrane</location>
        <topology evidence="1">Multi-pass membrane protein</topology>
    </subcellularLocation>
</comment>
<keyword evidence="4 7" id="KW-1133">Transmembrane helix</keyword>
<proteinExistence type="inferred from homology"/>
<dbReference type="OrthoDB" id="6510177at2759"/>
<dbReference type="EMBL" id="JABEBT010000092">
    <property type="protein sequence ID" value="KAF7632838.1"/>
    <property type="molecule type" value="Genomic_DNA"/>
</dbReference>
<feature type="transmembrane region" description="Helical" evidence="7">
    <location>
        <begin position="594"/>
        <end position="612"/>
    </location>
</feature>
<dbReference type="PANTHER" id="PTHR10796">
    <property type="entry name" value="PATCHED-RELATED"/>
    <property type="match status" value="1"/>
</dbReference>
<feature type="transmembrane region" description="Helical" evidence="7">
    <location>
        <begin position="681"/>
        <end position="699"/>
    </location>
</feature>
<feature type="transmembrane region" description="Helical" evidence="7">
    <location>
        <begin position="274"/>
        <end position="295"/>
    </location>
</feature>
<evidence type="ECO:0000256" key="2">
    <source>
        <dbReference type="ARBA" id="ARBA00005585"/>
    </source>
</evidence>
<evidence type="ECO:0000256" key="5">
    <source>
        <dbReference type="ARBA" id="ARBA00023136"/>
    </source>
</evidence>
<keyword evidence="3 7" id="KW-0812">Transmembrane</keyword>
<keyword evidence="5 7" id="KW-0472">Membrane</keyword>
<evidence type="ECO:0000256" key="4">
    <source>
        <dbReference type="ARBA" id="ARBA00022989"/>
    </source>
</evidence>
<dbReference type="PROSITE" id="PS50156">
    <property type="entry name" value="SSD"/>
    <property type="match status" value="1"/>
</dbReference>
<dbReference type="InterPro" id="IPR051697">
    <property type="entry name" value="Patched_domain-protein"/>
</dbReference>
<dbReference type="SUPFAM" id="SSF82866">
    <property type="entry name" value="Multidrug efflux transporter AcrB transmembrane domain"/>
    <property type="match status" value="2"/>
</dbReference>
<protein>
    <submittedName>
        <fullName evidence="9">SSD domain-containing protein</fullName>
    </submittedName>
</protein>
<dbReference type="GO" id="GO:0018996">
    <property type="term" value="P:molting cycle, collagen and cuticulin-based cuticle"/>
    <property type="evidence" value="ECO:0007669"/>
    <property type="project" value="TreeGrafter"/>
</dbReference>
<evidence type="ECO:0000256" key="6">
    <source>
        <dbReference type="ARBA" id="ARBA00023180"/>
    </source>
</evidence>
<evidence type="ECO:0000256" key="3">
    <source>
        <dbReference type="ARBA" id="ARBA00022692"/>
    </source>
</evidence>
<dbReference type="InterPro" id="IPR000731">
    <property type="entry name" value="SSD"/>
</dbReference>
<dbReference type="InterPro" id="IPR003392">
    <property type="entry name" value="PTHD_SSD"/>
</dbReference>
<evidence type="ECO:0000256" key="7">
    <source>
        <dbReference type="SAM" id="Phobius"/>
    </source>
</evidence>
<feature type="transmembrane region" description="Helical" evidence="7">
    <location>
        <begin position="429"/>
        <end position="449"/>
    </location>
</feature>
<sequence>MVLLSPFFSLEPLLNRFFYIFGIFVHRYRWQMVFIPPIISACLSIGFIWVGDLRVDDPAYVFTPRDARWKHELGTFSRLWPLDENKFIAGKSFETKRFVNILCKSKDGGNVLQPEILDEIDLLNRFISENLTVPTIDGRFQLSYQDLCLGYNWKCSSNEHIEMFRQMTQVGRVIELTYPKGGNKDTPAYLGTAVGDIKLNKTDGTIQEAKIIQMFFFLKQDPANVRKYSTDFEYAVERFLLHGFESPLIDISFAHYQSIEDGLDENARRFFPNFVTSVFALTIFCIVCAFTFHIHNDRKRKIFNRLDSFKTSCSLCWYIYLNSRRLLNLIFLTGLLTTLFALLSSFGLLLLLGIPYNVINTIIPFLIIAVGVDDMFVLNACWSSNSAKSLSVSERTAKMMSDGGVAISITNVTDILAFLVGCITELPGIELFCIYAFLSVFFCYIYQVLNPPNFTDPVQRKQLLQTVEAFENTYYTMGREGTVFFFLEFLNYLEQLNAEAEDTERIWNQKLRSWLKFTGGSNQWESDIVFDRSNNEISAFRFQIAMKNIVEPNQHKLSTKLLREIADNQPFNLEIYHEMFPFADQYLIILPSTLRNVFISLLCMTAVALLLIPSLPSAILIILSIVSIATGVFGYMTFWGVNLDAVSMISIIMSIGFAVDLSAHIVYAFVSSYGNESKDRVISALGHIGWPIFQVSFFYI</sequence>
<dbReference type="Gene3D" id="1.20.1640.10">
    <property type="entry name" value="Multidrug efflux transporter AcrB transmembrane domain"/>
    <property type="match status" value="2"/>
</dbReference>
<feature type="transmembrane region" description="Helical" evidence="7">
    <location>
        <begin position="403"/>
        <end position="423"/>
    </location>
</feature>
<dbReference type="PANTHER" id="PTHR10796:SF193">
    <property type="entry name" value="SSD DOMAIN-CONTAINING PROTEIN"/>
    <property type="match status" value="1"/>
</dbReference>
<reference evidence="9" key="1">
    <citation type="journal article" date="2020" name="Ecol. Evol.">
        <title>Genome structure and content of the rice root-knot nematode (Meloidogyne graminicola).</title>
        <authorList>
            <person name="Phan N.T."/>
            <person name="Danchin E.G.J."/>
            <person name="Klopp C."/>
            <person name="Perfus-Barbeoch L."/>
            <person name="Kozlowski D.K."/>
            <person name="Koutsovoulos G.D."/>
            <person name="Lopez-Roques C."/>
            <person name="Bouchez O."/>
            <person name="Zahm M."/>
            <person name="Besnard G."/>
            <person name="Bellafiore S."/>
        </authorList>
    </citation>
    <scope>NUCLEOTIDE SEQUENCE</scope>
    <source>
        <strain evidence="9">VN-18</strain>
    </source>
</reference>
<dbReference type="GO" id="GO:0030659">
    <property type="term" value="C:cytoplasmic vesicle membrane"/>
    <property type="evidence" value="ECO:0007669"/>
    <property type="project" value="TreeGrafter"/>
</dbReference>
<dbReference type="Pfam" id="PF02460">
    <property type="entry name" value="Patched"/>
    <property type="match status" value="1"/>
</dbReference>
<keyword evidence="6" id="KW-0325">Glycoprotein</keyword>
<comment type="similarity">
    <text evidence="2">Belongs to the patched family.</text>
</comment>
<feature type="domain" description="SSD" evidence="8">
    <location>
        <begin position="332"/>
        <end position="449"/>
    </location>
</feature>
<organism evidence="9 10">
    <name type="scientific">Meloidogyne graminicola</name>
    <dbReference type="NCBI Taxonomy" id="189291"/>
    <lineage>
        <taxon>Eukaryota</taxon>
        <taxon>Metazoa</taxon>
        <taxon>Ecdysozoa</taxon>
        <taxon>Nematoda</taxon>
        <taxon>Chromadorea</taxon>
        <taxon>Rhabditida</taxon>
        <taxon>Tylenchina</taxon>
        <taxon>Tylenchomorpha</taxon>
        <taxon>Tylenchoidea</taxon>
        <taxon>Meloidogynidae</taxon>
        <taxon>Meloidogyninae</taxon>
        <taxon>Meloidogyne</taxon>
    </lineage>
</organism>
<evidence type="ECO:0000313" key="9">
    <source>
        <dbReference type="EMBL" id="KAF7632838.1"/>
    </source>
</evidence>
<feature type="transmembrane region" description="Helical" evidence="7">
    <location>
        <begin position="618"/>
        <end position="638"/>
    </location>
</feature>
<comment type="caution">
    <text evidence="9">The sequence shown here is derived from an EMBL/GenBank/DDBJ whole genome shotgun (WGS) entry which is preliminary data.</text>
</comment>
<keyword evidence="10" id="KW-1185">Reference proteome</keyword>
<feature type="transmembrane region" description="Helical" evidence="7">
    <location>
        <begin position="362"/>
        <end position="382"/>
    </location>
</feature>